<comment type="subcellular location">
    <subcellularLocation>
        <location evidence="1">Cytoplasm</location>
    </subcellularLocation>
</comment>
<gene>
    <name evidence="1" type="primary">ubiJ</name>
    <name evidence="3" type="ORF">I9W95_08700</name>
</gene>
<feature type="domain" description="SCP2" evidence="2">
    <location>
        <begin position="21"/>
        <end position="123"/>
    </location>
</feature>
<dbReference type="Proteomes" id="UP000714380">
    <property type="component" value="Unassembled WGS sequence"/>
</dbReference>
<dbReference type="PANTHER" id="PTHR38693">
    <property type="entry name" value="UBIQUINONE BIOSYNTHESIS PROTEIN UBIJ"/>
    <property type="match status" value="1"/>
</dbReference>
<dbReference type="InterPro" id="IPR003033">
    <property type="entry name" value="SCP2_sterol-bd_dom"/>
</dbReference>
<evidence type="ECO:0000313" key="4">
    <source>
        <dbReference type="Proteomes" id="UP000714380"/>
    </source>
</evidence>
<comment type="caution">
    <text evidence="3">The sequence shown here is derived from an EMBL/GenBank/DDBJ whole genome shotgun (WGS) entry which is preliminary data.</text>
</comment>
<dbReference type="HAMAP" id="MF_02215">
    <property type="entry name" value="UbiJ"/>
    <property type="match status" value="1"/>
</dbReference>
<reference evidence="3 4" key="1">
    <citation type="submission" date="2020-12" db="EMBL/GenBank/DDBJ databases">
        <title>Novel Thalassolituus-related marine hydrocarbonoclastic bacteria mediated algae-derived hydrocarbons mineralization in twilight zone of the northern South China Sea.</title>
        <authorList>
            <person name="Dong C."/>
        </authorList>
    </citation>
    <scope>NUCLEOTIDE SEQUENCE [LARGE SCALE GENOMIC DNA]</scope>
    <source>
        <strain evidence="3 4">IMCC1826</strain>
    </source>
</reference>
<comment type="function">
    <text evidence="1">Required for ubiquinone (coenzyme Q) biosynthesis. Binds hydrophobic ubiquinone biosynthetic intermediates via its SCP2 domain and is essential for the stability of the Ubi complex. May constitute a docking platform where Ubi enzymes assemble and access their SCP2-bound polyprenyl substrates.</text>
</comment>
<dbReference type="EMBL" id="JAEDAH010000043">
    <property type="protein sequence ID" value="MCA6063687.1"/>
    <property type="molecule type" value="Genomic_DNA"/>
</dbReference>
<evidence type="ECO:0000259" key="2">
    <source>
        <dbReference type="Pfam" id="PF02036"/>
    </source>
</evidence>
<dbReference type="InterPro" id="IPR038989">
    <property type="entry name" value="UbiJ"/>
</dbReference>
<evidence type="ECO:0000313" key="3">
    <source>
        <dbReference type="EMBL" id="MCA6063687.1"/>
    </source>
</evidence>
<sequence>MLAHLPAELLQAFCIPAEAAINHVLRYDPVALRQLGRSQGRLLAIVIDGAIPVRVRVLDNGISLSAGNNYEETSAEASADATLSGSLSDFLALARADDKANTLINSAIDMDGDSEFAIGLTRVAQQLDIDWEAVIEPATGSLLAHQLGKGLRGLLKWGKSTAATYRVAVKDYLEDEAQLVTPKPLIAQFADDVDDLKLATDRLAARIERLQQSAPTSKE</sequence>
<dbReference type="RefSeq" id="WP_225673929.1">
    <property type="nucleotide sequence ID" value="NZ_JAEDAH010000043.1"/>
</dbReference>
<organism evidence="3 4">
    <name type="scientific">Thalassolituus marinus</name>
    <dbReference type="NCBI Taxonomy" id="671053"/>
    <lineage>
        <taxon>Bacteria</taxon>
        <taxon>Pseudomonadati</taxon>
        <taxon>Pseudomonadota</taxon>
        <taxon>Gammaproteobacteria</taxon>
        <taxon>Oceanospirillales</taxon>
        <taxon>Oceanospirillaceae</taxon>
        <taxon>Thalassolituus</taxon>
    </lineage>
</organism>
<keyword evidence="1" id="KW-0831">Ubiquinone biosynthesis</keyword>
<comment type="similarity">
    <text evidence="1">Belongs to the UbiJ family.</text>
</comment>
<comment type="pathway">
    <text evidence="1">Cofactor biosynthesis; ubiquinone biosynthesis.</text>
</comment>
<evidence type="ECO:0000256" key="1">
    <source>
        <dbReference type="HAMAP-Rule" id="MF_02215"/>
    </source>
</evidence>
<keyword evidence="1" id="KW-0963">Cytoplasm</keyword>
<dbReference type="PANTHER" id="PTHR38693:SF1">
    <property type="entry name" value="UBIQUINONE BIOSYNTHESIS ACCESSORY FACTOR UBIJ"/>
    <property type="match status" value="1"/>
</dbReference>
<keyword evidence="4" id="KW-1185">Reference proteome</keyword>
<accession>A0ABS7ZPS1</accession>
<dbReference type="Pfam" id="PF02036">
    <property type="entry name" value="SCP2"/>
    <property type="match status" value="1"/>
</dbReference>
<name>A0ABS7ZPS1_9GAMM</name>
<proteinExistence type="inferred from homology"/>
<protein>
    <recommendedName>
        <fullName evidence="1">Ubiquinone biosynthesis accessory factor UbiJ</fullName>
    </recommendedName>
</protein>